<dbReference type="GO" id="GO:0008967">
    <property type="term" value="F:phosphoglycolate phosphatase activity"/>
    <property type="evidence" value="ECO:0007669"/>
    <property type="project" value="TreeGrafter"/>
</dbReference>
<dbReference type="GO" id="GO:0006281">
    <property type="term" value="P:DNA repair"/>
    <property type="evidence" value="ECO:0007669"/>
    <property type="project" value="TreeGrafter"/>
</dbReference>
<dbReference type="AlphaFoldDB" id="A0A9W6SKC2"/>
<gene>
    <name evidence="1" type="ORF">Afil01_23120</name>
</gene>
<dbReference type="SUPFAM" id="SSF56784">
    <property type="entry name" value="HAD-like"/>
    <property type="match status" value="1"/>
</dbReference>
<keyword evidence="2" id="KW-1185">Reference proteome</keyword>
<evidence type="ECO:0000313" key="2">
    <source>
        <dbReference type="Proteomes" id="UP001165079"/>
    </source>
</evidence>
<dbReference type="Gene3D" id="3.40.50.1000">
    <property type="entry name" value="HAD superfamily/HAD-like"/>
    <property type="match status" value="1"/>
</dbReference>
<dbReference type="PANTHER" id="PTHR43434:SF1">
    <property type="entry name" value="PHOSPHOGLYCOLATE PHOSPHATASE"/>
    <property type="match status" value="1"/>
</dbReference>
<protein>
    <submittedName>
        <fullName evidence="1">Haloacid dehalogenase</fullName>
    </submittedName>
</protein>
<name>A0A9W6SKC2_9ACTN</name>
<dbReference type="Gene3D" id="1.10.150.240">
    <property type="entry name" value="Putative phosphatase, domain 2"/>
    <property type="match status" value="1"/>
</dbReference>
<organism evidence="1 2">
    <name type="scientific">Actinorhabdospora filicis</name>
    <dbReference type="NCBI Taxonomy" id="1785913"/>
    <lineage>
        <taxon>Bacteria</taxon>
        <taxon>Bacillati</taxon>
        <taxon>Actinomycetota</taxon>
        <taxon>Actinomycetes</taxon>
        <taxon>Micromonosporales</taxon>
        <taxon>Micromonosporaceae</taxon>
        <taxon>Actinorhabdospora</taxon>
    </lineage>
</organism>
<proteinExistence type="predicted"/>
<dbReference type="SFLD" id="SFLDS00003">
    <property type="entry name" value="Haloacid_Dehalogenase"/>
    <property type="match status" value="1"/>
</dbReference>
<evidence type="ECO:0000313" key="1">
    <source>
        <dbReference type="EMBL" id="GLZ77505.1"/>
    </source>
</evidence>
<dbReference type="Proteomes" id="UP001165079">
    <property type="component" value="Unassembled WGS sequence"/>
</dbReference>
<dbReference type="SFLD" id="SFLDG01129">
    <property type="entry name" value="C1.5:_HAD__Beta-PGM__Phosphata"/>
    <property type="match status" value="1"/>
</dbReference>
<sequence length="228" mass="23410">MTNTLILWDIDLTLVNTVGMGAELYAIAFKAVTGREMGAVADMAGRTEKAILTETLALNGIETGDFAVFYTALEAAARTLEPRMRASGHALPGAAAAIAGLAGDGVLQSVVTGNLRSIAEMKLAAFGLHHAIDFTVGAYGDDDHDRAVLVALARERAQARHGLAIDPARVVVIGDTPHDVKGALDRGAIAVGVATGRSSAERLAAAGAHVVVPDLSGVVAAIRARLDA</sequence>
<comment type="caution">
    <text evidence="1">The sequence shown here is derived from an EMBL/GenBank/DDBJ whole genome shotgun (WGS) entry which is preliminary data.</text>
</comment>
<dbReference type="InterPro" id="IPR023198">
    <property type="entry name" value="PGP-like_dom2"/>
</dbReference>
<dbReference type="InterPro" id="IPR050155">
    <property type="entry name" value="HAD-like_hydrolase_sf"/>
</dbReference>
<reference evidence="1" key="1">
    <citation type="submission" date="2023-03" db="EMBL/GenBank/DDBJ databases">
        <title>Actinorhabdospora filicis NBRC 111898.</title>
        <authorList>
            <person name="Ichikawa N."/>
            <person name="Sato H."/>
            <person name="Tonouchi N."/>
        </authorList>
    </citation>
    <scope>NUCLEOTIDE SEQUENCE</scope>
    <source>
        <strain evidence="1">NBRC 111898</strain>
    </source>
</reference>
<dbReference type="PANTHER" id="PTHR43434">
    <property type="entry name" value="PHOSPHOGLYCOLATE PHOSPHATASE"/>
    <property type="match status" value="1"/>
</dbReference>
<dbReference type="RefSeq" id="WP_285662606.1">
    <property type="nucleotide sequence ID" value="NZ_BSTX01000001.1"/>
</dbReference>
<dbReference type="Pfam" id="PF12710">
    <property type="entry name" value="HAD"/>
    <property type="match status" value="1"/>
</dbReference>
<accession>A0A9W6SKC2</accession>
<dbReference type="InterPro" id="IPR036412">
    <property type="entry name" value="HAD-like_sf"/>
</dbReference>
<dbReference type="EMBL" id="BSTX01000001">
    <property type="protein sequence ID" value="GLZ77505.1"/>
    <property type="molecule type" value="Genomic_DNA"/>
</dbReference>
<dbReference type="GO" id="GO:0005829">
    <property type="term" value="C:cytosol"/>
    <property type="evidence" value="ECO:0007669"/>
    <property type="project" value="TreeGrafter"/>
</dbReference>
<dbReference type="InterPro" id="IPR023214">
    <property type="entry name" value="HAD_sf"/>
</dbReference>